<dbReference type="SUPFAM" id="SSF53335">
    <property type="entry name" value="S-adenosyl-L-methionine-dependent methyltransferases"/>
    <property type="match status" value="1"/>
</dbReference>
<dbReference type="Proteomes" id="UP000662873">
    <property type="component" value="Chromosome"/>
</dbReference>
<evidence type="ECO:0000313" key="5">
    <source>
        <dbReference type="Proteomes" id="UP000662873"/>
    </source>
</evidence>
<evidence type="ECO:0000259" key="3">
    <source>
        <dbReference type="Pfam" id="PF08241"/>
    </source>
</evidence>
<dbReference type="PANTHER" id="PTHR45277:SF1">
    <property type="entry name" value="EXPRESSED PROTEIN"/>
    <property type="match status" value="1"/>
</dbReference>
<keyword evidence="4" id="KW-0808">Transferase</keyword>
<keyword evidence="2" id="KW-0472">Membrane</keyword>
<dbReference type="AlphaFoldDB" id="A0A809SA99"/>
<feature type="transmembrane region" description="Helical" evidence="2">
    <location>
        <begin position="12"/>
        <end position="31"/>
    </location>
</feature>
<feature type="domain" description="Methyltransferase type 11" evidence="3">
    <location>
        <begin position="80"/>
        <end position="186"/>
    </location>
</feature>
<feature type="transmembrane region" description="Helical" evidence="2">
    <location>
        <begin position="37"/>
        <end position="56"/>
    </location>
</feature>
<evidence type="ECO:0000313" key="4">
    <source>
        <dbReference type="EMBL" id="BBO24161.1"/>
    </source>
</evidence>
<feature type="region of interest" description="Disordered" evidence="1">
    <location>
        <begin position="231"/>
        <end position="250"/>
    </location>
</feature>
<accession>A0A809SA99</accession>
<keyword evidence="2" id="KW-0812">Transmembrane</keyword>
<dbReference type="KEGG" id="npy:NPRO_17560"/>
<protein>
    <submittedName>
        <fullName evidence="4">Class I SAM-dependent methyltransferase</fullName>
    </submittedName>
</protein>
<dbReference type="Gene3D" id="3.40.50.150">
    <property type="entry name" value="Vaccinia Virus protein VP39"/>
    <property type="match status" value="1"/>
</dbReference>
<evidence type="ECO:0000256" key="1">
    <source>
        <dbReference type="SAM" id="MobiDB-lite"/>
    </source>
</evidence>
<dbReference type="Pfam" id="PF08241">
    <property type="entry name" value="Methyltransf_11"/>
    <property type="match status" value="1"/>
</dbReference>
<dbReference type="PANTHER" id="PTHR45277">
    <property type="entry name" value="EXPRESSED PROTEIN"/>
    <property type="match status" value="1"/>
</dbReference>
<organism evidence="4 5">
    <name type="scientific">Candidatus Nitrosymbiomonas proteolyticus</name>
    <dbReference type="NCBI Taxonomy" id="2608984"/>
    <lineage>
        <taxon>Bacteria</taxon>
        <taxon>Bacillati</taxon>
        <taxon>Armatimonadota</taxon>
        <taxon>Armatimonadota incertae sedis</taxon>
        <taxon>Candidatus Nitrosymbiomonas</taxon>
    </lineage>
</organism>
<proteinExistence type="predicted"/>
<dbReference type="CDD" id="cd02440">
    <property type="entry name" value="AdoMet_MTases"/>
    <property type="match status" value="1"/>
</dbReference>
<reference evidence="4" key="1">
    <citation type="journal article" name="DNA Res.">
        <title>The physiological potential of anammox bacteria as revealed by their core genome structure.</title>
        <authorList>
            <person name="Okubo T."/>
            <person name="Toyoda A."/>
            <person name="Fukuhara K."/>
            <person name="Uchiyama I."/>
            <person name="Harigaya Y."/>
            <person name="Kuroiwa M."/>
            <person name="Suzuki T."/>
            <person name="Murakami Y."/>
            <person name="Suwa Y."/>
            <person name="Takami H."/>
        </authorList>
    </citation>
    <scope>NUCLEOTIDE SEQUENCE</scope>
    <source>
        <strain evidence="4">317325-2</strain>
    </source>
</reference>
<dbReference type="GO" id="GO:0008757">
    <property type="term" value="F:S-adenosylmethionine-dependent methyltransferase activity"/>
    <property type="evidence" value="ECO:0007669"/>
    <property type="project" value="InterPro"/>
</dbReference>
<dbReference type="GO" id="GO:0032259">
    <property type="term" value="P:methylation"/>
    <property type="evidence" value="ECO:0007669"/>
    <property type="project" value="UniProtKB-KW"/>
</dbReference>
<keyword evidence="2" id="KW-1133">Transmembrane helix</keyword>
<keyword evidence="4" id="KW-0489">Methyltransferase</keyword>
<sequence>MRSADYGIDAPNMQRALWILGALGVALAFAYPPLGQYTVYVGAAFLASALVMFWGSKVGKLKAVERMLNEFPWTGNERVLDVGCGRGLPLISVARRLIKGRATGVDVWRDVDLANNRMERTLENISIERVGNRADVRDGDARELPFEDETFDAVVSSWAVHNIAVRSGRMQAIREMVRVLRPGGWIGILDIEDTKDYVSELRALGMLSVTRKGPSFLFLIPTYQVTAWKPEPERTGEEEAAKEEAVPVMA</sequence>
<dbReference type="InterPro" id="IPR013216">
    <property type="entry name" value="Methyltransf_11"/>
</dbReference>
<gene>
    <name evidence="4" type="ORF">NPRO_17560</name>
</gene>
<name>A0A809SA99_9BACT</name>
<evidence type="ECO:0000256" key="2">
    <source>
        <dbReference type="SAM" id="Phobius"/>
    </source>
</evidence>
<dbReference type="InterPro" id="IPR029063">
    <property type="entry name" value="SAM-dependent_MTases_sf"/>
</dbReference>
<dbReference type="EMBL" id="AP021858">
    <property type="protein sequence ID" value="BBO24161.1"/>
    <property type="molecule type" value="Genomic_DNA"/>
</dbReference>